<dbReference type="InterPro" id="IPR015590">
    <property type="entry name" value="Aldehyde_DH_dom"/>
</dbReference>
<evidence type="ECO:0000259" key="5">
    <source>
        <dbReference type="Pfam" id="PF00171"/>
    </source>
</evidence>
<comment type="similarity">
    <text evidence="1 4">Belongs to the aldehyde dehydrogenase family.</text>
</comment>
<accession>A0ABU6FBV0</accession>
<evidence type="ECO:0000256" key="1">
    <source>
        <dbReference type="ARBA" id="ARBA00009986"/>
    </source>
</evidence>
<evidence type="ECO:0000256" key="2">
    <source>
        <dbReference type="ARBA" id="ARBA00023002"/>
    </source>
</evidence>
<feature type="active site" evidence="3">
    <location>
        <position position="360"/>
    </location>
</feature>
<dbReference type="SUPFAM" id="SSF53720">
    <property type="entry name" value="ALDH-like"/>
    <property type="match status" value="1"/>
</dbReference>
<keyword evidence="7" id="KW-1185">Reference proteome</keyword>
<evidence type="ECO:0000313" key="7">
    <source>
        <dbReference type="Proteomes" id="UP001354931"/>
    </source>
</evidence>
<organism evidence="6 7">
    <name type="scientific">Streptomyces endophyticus</name>
    <dbReference type="NCBI Taxonomy" id="714166"/>
    <lineage>
        <taxon>Bacteria</taxon>
        <taxon>Bacillati</taxon>
        <taxon>Actinomycetota</taxon>
        <taxon>Actinomycetes</taxon>
        <taxon>Kitasatosporales</taxon>
        <taxon>Streptomycetaceae</taxon>
        <taxon>Streptomyces</taxon>
    </lineage>
</organism>
<evidence type="ECO:0000313" key="6">
    <source>
        <dbReference type="EMBL" id="MEB8341459.1"/>
    </source>
</evidence>
<reference evidence="6 7" key="1">
    <citation type="submission" date="2022-10" db="EMBL/GenBank/DDBJ databases">
        <authorList>
            <person name="Xie J."/>
            <person name="Shen N."/>
        </authorList>
    </citation>
    <scope>NUCLEOTIDE SEQUENCE [LARGE SCALE GENOMIC DNA]</scope>
    <source>
        <strain evidence="6 7">YIM65594</strain>
    </source>
</reference>
<dbReference type="SUPFAM" id="SSF54909">
    <property type="entry name" value="Dimeric alpha+beta barrel"/>
    <property type="match status" value="1"/>
</dbReference>
<dbReference type="Proteomes" id="UP001354931">
    <property type="component" value="Unassembled WGS sequence"/>
</dbReference>
<dbReference type="InterPro" id="IPR016161">
    <property type="entry name" value="Ald_DH/histidinol_DH"/>
</dbReference>
<dbReference type="InterPro" id="IPR011008">
    <property type="entry name" value="Dimeric_a/b-barrel"/>
</dbReference>
<dbReference type="InterPro" id="IPR016162">
    <property type="entry name" value="Ald_DH_N"/>
</dbReference>
<dbReference type="PROSITE" id="PS00687">
    <property type="entry name" value="ALDEHYDE_DEHYDR_GLU"/>
    <property type="match status" value="1"/>
</dbReference>
<evidence type="ECO:0000256" key="3">
    <source>
        <dbReference type="PROSITE-ProRule" id="PRU10007"/>
    </source>
</evidence>
<dbReference type="CDD" id="cd07089">
    <property type="entry name" value="ALDH_CddD-AldA-like"/>
    <property type="match status" value="1"/>
</dbReference>
<dbReference type="InterPro" id="IPR016163">
    <property type="entry name" value="Ald_DH_C"/>
</dbReference>
<dbReference type="PANTHER" id="PTHR42804:SF1">
    <property type="entry name" value="ALDEHYDE DEHYDROGENASE-RELATED"/>
    <property type="match status" value="1"/>
</dbReference>
<evidence type="ECO:0000256" key="4">
    <source>
        <dbReference type="RuleBase" id="RU003345"/>
    </source>
</evidence>
<dbReference type="EMBL" id="JAOZYC010000147">
    <property type="protein sequence ID" value="MEB8341459.1"/>
    <property type="molecule type" value="Genomic_DNA"/>
</dbReference>
<dbReference type="PANTHER" id="PTHR42804">
    <property type="entry name" value="ALDEHYDE DEHYDROGENASE"/>
    <property type="match status" value="1"/>
</dbReference>
<feature type="domain" description="Aldehyde dehydrogenase" evidence="5">
    <location>
        <begin position="123"/>
        <end position="581"/>
    </location>
</feature>
<proteinExistence type="inferred from homology"/>
<comment type="caution">
    <text evidence="6">The sequence shown here is derived from an EMBL/GenBank/DDBJ whole genome shotgun (WGS) entry which is preliminary data.</text>
</comment>
<protein>
    <submittedName>
        <fullName evidence="6">Aldehyde dehydrogenase family protein</fullName>
    </submittedName>
</protein>
<dbReference type="Pfam" id="PF00171">
    <property type="entry name" value="Aldedh"/>
    <property type="match status" value="1"/>
</dbReference>
<dbReference type="InterPro" id="IPR029510">
    <property type="entry name" value="Ald_DH_CS_GLU"/>
</dbReference>
<dbReference type="RefSeq" id="WP_326020658.1">
    <property type="nucleotide sequence ID" value="NZ_JAOZYC010000147.1"/>
</dbReference>
<keyword evidence="2 4" id="KW-0560">Oxidoreductase</keyword>
<dbReference type="Gene3D" id="3.40.309.10">
    <property type="entry name" value="Aldehyde Dehydrogenase, Chain A, domain 2"/>
    <property type="match status" value="1"/>
</dbReference>
<sequence length="596" mass="64713">MAKYVLHVESRPANEEAVDAFNRWYDEVHLPEMVALDGFASAVRYAPREPGGPYIAHYEIEGDPQQAMKNVTAAAADGRLHMSDVISMEPAPRMRVLELTTEYPAHPLASRHQLIDGQLVAAETTFASHNPATGDLLGHAPEATEAQARQAVAAARRAFDTTDWATDPELRRRCLDQLHGALVEHREELRELTIADAGSPRMLTYAAQLDEPIELVRYYADLLKDHSFVDDMGVVEYQGQRHHRWVEWEAGGVAAAIIPYNYPNQLALAKLAPALAAGCTVVLKGAPDTPLVTLALGELIAEHTDMPAGVVNILSSSRSSVGEVLTTHPDVDLVSFTGASPTGRRIMAAASDTVKRVFLELGGKSALVVLDDADFKNAATYAAYMICLHSGQACAITSRMLVPRRHHDAIVEQVARRMERVRVGDPNDPKTYMGPLISERQRDKVDGMVQRAVAAGATLVTGGQRIDPGYFYAPTLLANVDPNSEIAQEEVFGPVLAVIPYDDDDDAVRIANNSVYGLSGAVQSADRERALAVARRIRTGTFSINGGNYFFSDTPFGGYKQSGIGREKGVAGLEEFMERKTFGEVEAEDARGGGGR</sequence>
<name>A0ABU6FBV0_9ACTN</name>
<dbReference type="Gene3D" id="3.40.605.10">
    <property type="entry name" value="Aldehyde Dehydrogenase, Chain A, domain 1"/>
    <property type="match status" value="1"/>
</dbReference>
<gene>
    <name evidence="6" type="ORF">OKJ99_28580</name>
</gene>